<feature type="transmembrane region" description="Helical" evidence="6">
    <location>
        <begin position="174"/>
        <end position="194"/>
    </location>
</feature>
<keyword evidence="3 6" id="KW-1133">Transmembrane helix</keyword>
<feature type="transmembrane region" description="Helical" evidence="6">
    <location>
        <begin position="146"/>
        <end position="165"/>
    </location>
</feature>
<organism evidence="7 8">
    <name type="scientific">Laetiporus sulphureus 93-53</name>
    <dbReference type="NCBI Taxonomy" id="1314785"/>
    <lineage>
        <taxon>Eukaryota</taxon>
        <taxon>Fungi</taxon>
        <taxon>Dikarya</taxon>
        <taxon>Basidiomycota</taxon>
        <taxon>Agaricomycotina</taxon>
        <taxon>Agaricomycetes</taxon>
        <taxon>Polyporales</taxon>
        <taxon>Laetiporus</taxon>
    </lineage>
</organism>
<feature type="transmembrane region" description="Helical" evidence="6">
    <location>
        <begin position="78"/>
        <end position="99"/>
    </location>
</feature>
<dbReference type="GO" id="GO:0015095">
    <property type="term" value="F:magnesium ion transmembrane transporter activity"/>
    <property type="evidence" value="ECO:0007669"/>
    <property type="project" value="InterPro"/>
</dbReference>
<dbReference type="InParanoid" id="A0A165GDT7"/>
<dbReference type="RefSeq" id="XP_040767947.1">
    <property type="nucleotide sequence ID" value="XM_040908025.1"/>
</dbReference>
<dbReference type="Pfam" id="PF05653">
    <property type="entry name" value="Mg_trans_NIPA"/>
    <property type="match status" value="1"/>
</dbReference>
<feature type="compositionally biased region" description="Basic and acidic residues" evidence="5">
    <location>
        <begin position="392"/>
        <end position="405"/>
    </location>
</feature>
<feature type="region of interest" description="Disordered" evidence="5">
    <location>
        <begin position="378"/>
        <end position="416"/>
    </location>
</feature>
<dbReference type="GeneID" id="63825054"/>
<dbReference type="PANTHER" id="PTHR12570">
    <property type="match status" value="1"/>
</dbReference>
<evidence type="ECO:0000313" key="8">
    <source>
        <dbReference type="Proteomes" id="UP000076871"/>
    </source>
</evidence>
<feature type="transmembrane region" description="Helical" evidence="6">
    <location>
        <begin position="272"/>
        <end position="291"/>
    </location>
</feature>
<accession>A0A165GDT7</accession>
<evidence type="ECO:0000256" key="4">
    <source>
        <dbReference type="ARBA" id="ARBA00023136"/>
    </source>
</evidence>
<dbReference type="STRING" id="1314785.A0A165GDT7"/>
<comment type="subcellular location">
    <subcellularLocation>
        <location evidence="1">Membrane</location>
        <topology evidence="1">Multi-pass membrane protein</topology>
    </subcellularLocation>
</comment>
<name>A0A165GDT7_9APHY</name>
<feature type="compositionally biased region" description="Polar residues" evidence="5">
    <location>
        <begin position="324"/>
        <end position="362"/>
    </location>
</feature>
<keyword evidence="4 6" id="KW-0472">Membrane</keyword>
<feature type="transmembrane region" description="Helical" evidence="6">
    <location>
        <begin position="214"/>
        <end position="235"/>
    </location>
</feature>
<dbReference type="Proteomes" id="UP000076871">
    <property type="component" value="Unassembled WGS sequence"/>
</dbReference>
<evidence type="ECO:0000313" key="7">
    <source>
        <dbReference type="EMBL" id="KZT10207.1"/>
    </source>
</evidence>
<evidence type="ECO:0000256" key="2">
    <source>
        <dbReference type="ARBA" id="ARBA00022692"/>
    </source>
</evidence>
<sequence length="416" mass="44897">MLEDKYIGLALAVSSSLAIGTSFIITKKGLNDAGNRSTYAQASDNYSYFKSPIWWAGMSTLVLGEVANFAAYTFAPPILVTPLGALSVIIGAILASFLLNEELGHLGRVGCTLCLLGSLIIVLHAPEDKDIQTVDEILHYAMQPGFMLYCFTVVVFSLVMIYAVVPNYGRTNPLVYISICSLVGSVSVMAIKGFGVAVKLTFAGNNQFTHPSTYVFGIVVAGCITVQMNYFNKALDTFSTNVVNPMYYVGFSTATIVASVILFQGFNTDDPANSISLLAGFITTFLGVHLLEISRRPESLPVASGHSVLEGGITNPRLSLQGRISTDGWNGSARTTVGGSGPQYSSARRGNSHNRTGSSTLFNAFEEDEEITDNVGLSRLQDVGEDDELEQVDERTHLRLEERKRQGTRSGSHSPR</sequence>
<dbReference type="EMBL" id="KV427609">
    <property type="protein sequence ID" value="KZT10207.1"/>
    <property type="molecule type" value="Genomic_DNA"/>
</dbReference>
<keyword evidence="2 6" id="KW-0812">Transmembrane</keyword>
<proteinExistence type="predicted"/>
<dbReference type="PANTHER" id="PTHR12570:SF85">
    <property type="entry name" value="DUF803 DOMAIN MEMBRANE PROTEIN (AFU_ORTHOLOGUE AFUA_1G15880)"/>
    <property type="match status" value="1"/>
</dbReference>
<reference evidence="7 8" key="1">
    <citation type="journal article" date="2016" name="Mol. Biol. Evol.">
        <title>Comparative Genomics of Early-Diverging Mushroom-Forming Fungi Provides Insights into the Origins of Lignocellulose Decay Capabilities.</title>
        <authorList>
            <person name="Nagy L.G."/>
            <person name="Riley R."/>
            <person name="Tritt A."/>
            <person name="Adam C."/>
            <person name="Daum C."/>
            <person name="Floudas D."/>
            <person name="Sun H."/>
            <person name="Yadav J.S."/>
            <person name="Pangilinan J."/>
            <person name="Larsson K.H."/>
            <person name="Matsuura K."/>
            <person name="Barry K."/>
            <person name="Labutti K."/>
            <person name="Kuo R."/>
            <person name="Ohm R.A."/>
            <person name="Bhattacharya S.S."/>
            <person name="Shirouzu T."/>
            <person name="Yoshinaga Y."/>
            <person name="Martin F.M."/>
            <person name="Grigoriev I.V."/>
            <person name="Hibbett D.S."/>
        </authorList>
    </citation>
    <scope>NUCLEOTIDE SEQUENCE [LARGE SCALE GENOMIC DNA]</scope>
    <source>
        <strain evidence="7 8">93-53</strain>
    </source>
</reference>
<feature type="transmembrane region" description="Helical" evidence="6">
    <location>
        <begin position="106"/>
        <end position="126"/>
    </location>
</feature>
<dbReference type="OrthoDB" id="6428174at2759"/>
<dbReference type="GO" id="GO:0016020">
    <property type="term" value="C:membrane"/>
    <property type="evidence" value="ECO:0007669"/>
    <property type="project" value="UniProtKB-SubCell"/>
</dbReference>
<dbReference type="InterPro" id="IPR008521">
    <property type="entry name" value="Mg_trans_NIPA"/>
</dbReference>
<dbReference type="InterPro" id="IPR037185">
    <property type="entry name" value="EmrE-like"/>
</dbReference>
<protein>
    <submittedName>
        <fullName evidence="7">DUF803-domain-containing protein</fullName>
    </submittedName>
</protein>
<evidence type="ECO:0000256" key="5">
    <source>
        <dbReference type="SAM" id="MobiDB-lite"/>
    </source>
</evidence>
<feature type="region of interest" description="Disordered" evidence="5">
    <location>
        <begin position="324"/>
        <end position="366"/>
    </location>
</feature>
<evidence type="ECO:0000256" key="6">
    <source>
        <dbReference type="SAM" id="Phobius"/>
    </source>
</evidence>
<evidence type="ECO:0000256" key="3">
    <source>
        <dbReference type="ARBA" id="ARBA00022989"/>
    </source>
</evidence>
<dbReference type="AlphaFoldDB" id="A0A165GDT7"/>
<evidence type="ECO:0000256" key="1">
    <source>
        <dbReference type="ARBA" id="ARBA00004141"/>
    </source>
</evidence>
<feature type="transmembrane region" description="Helical" evidence="6">
    <location>
        <begin position="6"/>
        <end position="26"/>
    </location>
</feature>
<feature type="transmembrane region" description="Helical" evidence="6">
    <location>
        <begin position="247"/>
        <end position="266"/>
    </location>
</feature>
<dbReference type="SUPFAM" id="SSF103481">
    <property type="entry name" value="Multidrug resistance efflux transporter EmrE"/>
    <property type="match status" value="1"/>
</dbReference>
<keyword evidence="8" id="KW-1185">Reference proteome</keyword>
<gene>
    <name evidence="7" type="ORF">LAESUDRAFT_721527</name>
</gene>